<dbReference type="InParanoid" id="A0A6P8SL79"/>
<dbReference type="InterPro" id="IPR013083">
    <property type="entry name" value="Znf_RING/FYVE/PHD"/>
</dbReference>
<feature type="compositionally biased region" description="Low complexity" evidence="23">
    <location>
        <begin position="2073"/>
        <end position="2085"/>
    </location>
</feature>
<dbReference type="GO" id="GO:0008270">
    <property type="term" value="F:zinc ion binding"/>
    <property type="evidence" value="ECO:0007669"/>
    <property type="project" value="UniProtKB-KW"/>
</dbReference>
<dbReference type="Gene3D" id="1.20.920.10">
    <property type="entry name" value="Bromodomain-like"/>
    <property type="match status" value="1"/>
</dbReference>
<feature type="region of interest" description="Disordered" evidence="23">
    <location>
        <begin position="21"/>
        <end position="63"/>
    </location>
</feature>
<dbReference type="InterPro" id="IPR001965">
    <property type="entry name" value="Znf_PHD"/>
</dbReference>
<evidence type="ECO:0000256" key="21">
    <source>
        <dbReference type="ARBA" id="ARBA00050089"/>
    </source>
</evidence>
<dbReference type="InterPro" id="IPR011011">
    <property type="entry name" value="Znf_FYVE_PHD"/>
</dbReference>
<feature type="domain" description="PHD-type" evidence="24">
    <location>
        <begin position="1443"/>
        <end position="1497"/>
    </location>
</feature>
<dbReference type="PROSITE" id="PS51542">
    <property type="entry name" value="FYRN"/>
    <property type="match status" value="1"/>
</dbReference>
<gene>
    <name evidence="30" type="primary">KMT2B</name>
</gene>
<feature type="region of interest" description="Disordered" evidence="23">
    <location>
        <begin position="2403"/>
        <end position="2426"/>
    </location>
</feature>
<dbReference type="PROSITE" id="PS50280">
    <property type="entry name" value="SET"/>
    <property type="match status" value="1"/>
</dbReference>
<feature type="compositionally biased region" description="Basic and acidic residues" evidence="23">
    <location>
        <begin position="487"/>
        <end position="510"/>
    </location>
</feature>
<keyword evidence="18" id="KW-0539">Nucleus</keyword>
<keyword evidence="14" id="KW-0805">Transcription regulation</keyword>
<evidence type="ECO:0000256" key="19">
    <source>
        <dbReference type="ARBA" id="ARBA00023620"/>
    </source>
</evidence>
<evidence type="ECO:0000313" key="29">
    <source>
        <dbReference type="Proteomes" id="UP000515159"/>
    </source>
</evidence>
<dbReference type="GO" id="GO:0032259">
    <property type="term" value="P:methylation"/>
    <property type="evidence" value="ECO:0007669"/>
    <property type="project" value="UniProtKB-KW"/>
</dbReference>
<feature type="domain" description="PHD-type" evidence="24">
    <location>
        <begin position="1529"/>
        <end position="1590"/>
    </location>
</feature>
<evidence type="ECO:0000256" key="7">
    <source>
        <dbReference type="ARBA" id="ARBA00022723"/>
    </source>
</evidence>
<evidence type="ECO:0000256" key="20">
    <source>
        <dbReference type="ARBA" id="ARBA00049353"/>
    </source>
</evidence>
<feature type="domain" description="Post-SET" evidence="26">
    <location>
        <begin position="3249"/>
        <end position="3265"/>
    </location>
</feature>
<feature type="domain" description="CXXC-type" evidence="27">
    <location>
        <begin position="1157"/>
        <end position="1204"/>
    </location>
</feature>
<feature type="compositionally biased region" description="Low complexity" evidence="23">
    <location>
        <begin position="1111"/>
        <end position="1127"/>
    </location>
</feature>
<evidence type="ECO:0000256" key="1">
    <source>
        <dbReference type="ARBA" id="ARBA00004123"/>
    </source>
</evidence>
<keyword evidence="10" id="KW-0862">Zinc</keyword>
<keyword evidence="11" id="KW-0832">Ubl conjugation</keyword>
<evidence type="ECO:0000256" key="3">
    <source>
        <dbReference type="ARBA" id="ARBA00022553"/>
    </source>
</evidence>
<feature type="region of interest" description="Disordered" evidence="23">
    <location>
        <begin position="124"/>
        <end position="165"/>
    </location>
</feature>
<dbReference type="Pfam" id="PF02008">
    <property type="entry name" value="zf-CXXC"/>
    <property type="match status" value="1"/>
</dbReference>
<feature type="compositionally biased region" description="Basic and acidic residues" evidence="23">
    <location>
        <begin position="2197"/>
        <end position="2208"/>
    </location>
</feature>
<evidence type="ECO:0000256" key="2">
    <source>
        <dbReference type="ARBA" id="ARBA00022499"/>
    </source>
</evidence>
<feature type="compositionally biased region" description="Basic and acidic residues" evidence="23">
    <location>
        <begin position="2836"/>
        <end position="2850"/>
    </location>
</feature>
<evidence type="ECO:0000259" key="25">
    <source>
        <dbReference type="PROSITE" id="PS50280"/>
    </source>
</evidence>
<dbReference type="InterPro" id="IPR047219">
    <property type="entry name" value="KMT2A_2B_SET"/>
</dbReference>
<dbReference type="InterPro" id="IPR036427">
    <property type="entry name" value="Bromodomain-like_sf"/>
</dbReference>
<keyword evidence="3" id="KW-0597">Phosphoprotein</keyword>
<name>A0A6P8SL79_GEOSA</name>
<dbReference type="Pfam" id="PF13771">
    <property type="entry name" value="zf-HC5HC2H"/>
    <property type="match status" value="1"/>
</dbReference>
<evidence type="ECO:0000256" key="14">
    <source>
        <dbReference type="ARBA" id="ARBA00023015"/>
    </source>
</evidence>
<keyword evidence="6" id="KW-0949">S-adenosyl-L-methionine</keyword>
<feature type="domain" description="PHD-type" evidence="28">
    <location>
        <begin position="1783"/>
        <end position="1891"/>
    </location>
</feature>
<dbReference type="OrthoDB" id="308383at2759"/>
<dbReference type="CTD" id="9757"/>
<dbReference type="SMART" id="SM00542">
    <property type="entry name" value="FYRC"/>
    <property type="match status" value="1"/>
</dbReference>
<dbReference type="PROSITE" id="PS51543">
    <property type="entry name" value="FYRC"/>
    <property type="match status" value="1"/>
</dbReference>
<feature type="compositionally biased region" description="Low complexity" evidence="23">
    <location>
        <begin position="21"/>
        <end position="30"/>
    </location>
</feature>
<evidence type="ECO:0000256" key="13">
    <source>
        <dbReference type="ARBA" id="ARBA00022990"/>
    </source>
</evidence>
<feature type="region of interest" description="Disordered" evidence="23">
    <location>
        <begin position="2228"/>
        <end position="2254"/>
    </location>
</feature>
<dbReference type="CDD" id="cd15694">
    <property type="entry name" value="ePHD_KMT2B"/>
    <property type="match status" value="1"/>
</dbReference>
<dbReference type="FunFam" id="3.30.40.10:FF:000071">
    <property type="entry name" value="Histone-lysine N-methyltransferase"/>
    <property type="match status" value="1"/>
</dbReference>
<evidence type="ECO:0000313" key="30">
    <source>
        <dbReference type="RefSeq" id="XP_033819302.1"/>
    </source>
</evidence>
<feature type="domain" description="SET" evidence="25">
    <location>
        <begin position="3125"/>
        <end position="3241"/>
    </location>
</feature>
<dbReference type="EC" id="2.1.1.364" evidence="19"/>
<evidence type="ECO:0000256" key="16">
    <source>
        <dbReference type="ARBA" id="ARBA00023125"/>
    </source>
</evidence>
<keyword evidence="9 22" id="KW-0863">Zinc-finger</keyword>
<dbReference type="Pfam" id="PF00856">
    <property type="entry name" value="SET"/>
    <property type="match status" value="1"/>
</dbReference>
<keyword evidence="13" id="KW-0007">Acetylation</keyword>
<dbReference type="CDD" id="cd15593">
    <property type="entry name" value="PHD3_KMT2B"/>
    <property type="match status" value="1"/>
</dbReference>
<dbReference type="Pfam" id="PF05964">
    <property type="entry name" value="FYRN"/>
    <property type="match status" value="1"/>
</dbReference>
<keyword evidence="5" id="KW-0808">Transferase</keyword>
<dbReference type="GO" id="GO:0045893">
    <property type="term" value="P:positive regulation of DNA-templated transcription"/>
    <property type="evidence" value="ECO:0007669"/>
    <property type="project" value="TreeGrafter"/>
</dbReference>
<feature type="compositionally biased region" description="Basic and acidic residues" evidence="23">
    <location>
        <begin position="415"/>
        <end position="430"/>
    </location>
</feature>
<feature type="region of interest" description="Disordered" evidence="23">
    <location>
        <begin position="383"/>
        <end position="430"/>
    </location>
</feature>
<feature type="region of interest" description="Disordered" evidence="23">
    <location>
        <begin position="221"/>
        <end position="240"/>
    </location>
</feature>
<feature type="region of interest" description="Disordered" evidence="23">
    <location>
        <begin position="2180"/>
        <end position="2208"/>
    </location>
</feature>
<reference evidence="30" key="1">
    <citation type="submission" date="2025-08" db="UniProtKB">
        <authorList>
            <consortium name="RefSeq"/>
        </authorList>
    </citation>
    <scope>IDENTIFICATION</scope>
</reference>
<dbReference type="PROSITE" id="PS50016">
    <property type="entry name" value="ZF_PHD_2"/>
    <property type="match status" value="3"/>
</dbReference>
<dbReference type="SUPFAM" id="SSF82199">
    <property type="entry name" value="SET domain"/>
    <property type="match status" value="1"/>
</dbReference>
<feature type="compositionally biased region" description="Pro residues" evidence="23">
    <location>
        <begin position="2043"/>
        <end position="2052"/>
    </location>
</feature>
<organism evidence="29 30">
    <name type="scientific">Geotrypetes seraphini</name>
    <name type="common">Gaboon caecilian</name>
    <name type="synonym">Caecilia seraphini</name>
    <dbReference type="NCBI Taxonomy" id="260995"/>
    <lineage>
        <taxon>Eukaryota</taxon>
        <taxon>Metazoa</taxon>
        <taxon>Chordata</taxon>
        <taxon>Craniata</taxon>
        <taxon>Vertebrata</taxon>
        <taxon>Euteleostomi</taxon>
        <taxon>Amphibia</taxon>
        <taxon>Gymnophiona</taxon>
        <taxon>Geotrypetes</taxon>
    </lineage>
</organism>
<dbReference type="Gene3D" id="2.170.270.10">
    <property type="entry name" value="SET domain"/>
    <property type="match status" value="1"/>
</dbReference>
<feature type="compositionally biased region" description="Polar residues" evidence="23">
    <location>
        <begin position="802"/>
        <end position="811"/>
    </location>
</feature>
<evidence type="ECO:0000256" key="12">
    <source>
        <dbReference type="ARBA" id="ARBA00022853"/>
    </source>
</evidence>
<comment type="catalytic activity">
    <reaction evidence="20">
        <text>L-lysyl(4)-[histone H3] + S-adenosyl-L-methionine = N(6)-methyl-L-lysyl(4)-[histone H3] + S-adenosyl-L-homocysteine + H(+)</text>
        <dbReference type="Rhea" id="RHEA:60264"/>
        <dbReference type="Rhea" id="RHEA-COMP:15543"/>
        <dbReference type="Rhea" id="RHEA-COMP:15547"/>
        <dbReference type="ChEBI" id="CHEBI:15378"/>
        <dbReference type="ChEBI" id="CHEBI:29969"/>
        <dbReference type="ChEBI" id="CHEBI:57856"/>
        <dbReference type="ChEBI" id="CHEBI:59789"/>
        <dbReference type="ChEBI" id="CHEBI:61929"/>
        <dbReference type="EC" id="2.1.1.364"/>
    </reaction>
    <physiologicalReaction direction="left-to-right" evidence="20">
        <dbReference type="Rhea" id="RHEA:60265"/>
    </physiologicalReaction>
</comment>
<dbReference type="FunFam" id="3.30.40.10:FF:000002">
    <property type="entry name" value="Histone-lysine N-methyltransferase"/>
    <property type="match status" value="1"/>
</dbReference>
<evidence type="ECO:0000256" key="22">
    <source>
        <dbReference type="PROSITE-ProRule" id="PRU00509"/>
    </source>
</evidence>
<comment type="subcellular location">
    <subcellularLocation>
        <location evidence="1">Nucleus</location>
    </subcellularLocation>
</comment>
<evidence type="ECO:0000256" key="5">
    <source>
        <dbReference type="ARBA" id="ARBA00022679"/>
    </source>
</evidence>
<dbReference type="Gene3D" id="3.30.160.360">
    <property type="match status" value="2"/>
</dbReference>
<evidence type="ECO:0000259" key="24">
    <source>
        <dbReference type="PROSITE" id="PS50016"/>
    </source>
</evidence>
<feature type="compositionally biased region" description="Low complexity" evidence="23">
    <location>
        <begin position="830"/>
        <end position="841"/>
    </location>
</feature>
<dbReference type="GO" id="GO:0035097">
    <property type="term" value="C:histone methyltransferase complex"/>
    <property type="evidence" value="ECO:0007669"/>
    <property type="project" value="TreeGrafter"/>
</dbReference>
<dbReference type="InterPro" id="IPR003616">
    <property type="entry name" value="Post-SET_dom"/>
</dbReference>
<feature type="region of interest" description="Disordered" evidence="23">
    <location>
        <begin position="1109"/>
        <end position="1158"/>
    </location>
</feature>
<evidence type="ECO:0000256" key="15">
    <source>
        <dbReference type="ARBA" id="ARBA00023117"/>
    </source>
</evidence>
<dbReference type="SMART" id="SM00249">
    <property type="entry name" value="PHD"/>
    <property type="match status" value="4"/>
</dbReference>
<feature type="region of interest" description="Disordered" evidence="23">
    <location>
        <begin position="1215"/>
        <end position="1238"/>
    </location>
</feature>
<feature type="domain" description="PHD-type" evidence="24">
    <location>
        <begin position="1396"/>
        <end position="1446"/>
    </location>
</feature>
<feature type="region of interest" description="Disordered" evidence="23">
    <location>
        <begin position="475"/>
        <end position="518"/>
    </location>
</feature>
<dbReference type="SMART" id="SM00541">
    <property type="entry name" value="FYRN"/>
    <property type="match status" value="1"/>
</dbReference>
<feature type="compositionally biased region" description="Basic and acidic residues" evidence="23">
    <location>
        <begin position="2409"/>
        <end position="2426"/>
    </location>
</feature>
<feature type="compositionally biased region" description="Polar residues" evidence="23">
    <location>
        <begin position="2138"/>
        <end position="2148"/>
    </location>
</feature>
<evidence type="ECO:0000256" key="6">
    <source>
        <dbReference type="ARBA" id="ARBA00022691"/>
    </source>
</evidence>
<dbReference type="InterPro" id="IPR019787">
    <property type="entry name" value="Znf_PHD-finger"/>
</dbReference>
<keyword evidence="17" id="KW-0804">Transcription</keyword>
<keyword evidence="16" id="KW-0238">DNA-binding</keyword>
<accession>A0A6P8SL79</accession>
<keyword evidence="2" id="KW-1017">Isopeptide bond</keyword>
<dbReference type="PROSITE" id="PS51058">
    <property type="entry name" value="ZF_CXXC"/>
    <property type="match status" value="1"/>
</dbReference>
<evidence type="ECO:0000256" key="8">
    <source>
        <dbReference type="ARBA" id="ARBA00022737"/>
    </source>
</evidence>
<dbReference type="InterPro" id="IPR034732">
    <property type="entry name" value="EPHD"/>
</dbReference>
<evidence type="ECO:0000256" key="17">
    <source>
        <dbReference type="ARBA" id="ARBA00023163"/>
    </source>
</evidence>
<evidence type="ECO:0000256" key="18">
    <source>
        <dbReference type="ARBA" id="ARBA00023242"/>
    </source>
</evidence>
<dbReference type="GO" id="GO:0003677">
    <property type="term" value="F:DNA binding"/>
    <property type="evidence" value="ECO:0007669"/>
    <property type="project" value="UniProtKB-KW"/>
</dbReference>
<feature type="region of interest" description="Disordered" evidence="23">
    <location>
        <begin position="2905"/>
        <end position="2946"/>
    </location>
</feature>
<dbReference type="InterPro" id="IPR003889">
    <property type="entry name" value="FYrich_C"/>
</dbReference>
<keyword evidence="12" id="KW-0156">Chromatin regulator</keyword>
<dbReference type="PANTHER" id="PTHR45838:SF3">
    <property type="entry name" value="HISTONE-LYSINE N-METHYLTRANSFERASE 2B"/>
    <property type="match status" value="1"/>
</dbReference>
<feature type="compositionally biased region" description="Polar residues" evidence="23">
    <location>
        <begin position="1137"/>
        <end position="1152"/>
    </location>
</feature>
<dbReference type="FunFam" id="2.170.270.10:FF:000004">
    <property type="entry name" value="Histone-lysine N-methyltransferase"/>
    <property type="match status" value="1"/>
</dbReference>
<dbReference type="Gene3D" id="3.30.40.10">
    <property type="entry name" value="Zinc/RING finger domain, C3HC4 (zinc finger)"/>
    <property type="match status" value="3"/>
</dbReference>
<dbReference type="KEGG" id="gsh:117369214"/>
<evidence type="ECO:0000259" key="28">
    <source>
        <dbReference type="PROSITE" id="PS51805"/>
    </source>
</evidence>
<dbReference type="InterPro" id="IPR002857">
    <property type="entry name" value="Znf_CXXC"/>
</dbReference>
<evidence type="ECO:0000256" key="4">
    <source>
        <dbReference type="ARBA" id="ARBA00022603"/>
    </source>
</evidence>
<dbReference type="InterPro" id="IPR041959">
    <property type="entry name" value="KMT2B_ePHD"/>
</dbReference>
<proteinExistence type="predicted"/>
<comment type="catalytic activity">
    <reaction evidence="21">
        <text>N(6)-methyl-L-lysyl(4)-[histone H3] + S-adenosyl-L-methionine = N(6),N(6)-dimethyl-L-lysyl(4)-[histone H3] + S-adenosyl-L-homocysteine + H(+)</text>
        <dbReference type="Rhea" id="RHEA:60268"/>
        <dbReference type="Rhea" id="RHEA-COMP:15540"/>
        <dbReference type="Rhea" id="RHEA-COMP:15543"/>
        <dbReference type="ChEBI" id="CHEBI:15378"/>
        <dbReference type="ChEBI" id="CHEBI:57856"/>
        <dbReference type="ChEBI" id="CHEBI:59789"/>
        <dbReference type="ChEBI" id="CHEBI:61929"/>
        <dbReference type="ChEBI" id="CHEBI:61976"/>
    </reaction>
    <physiologicalReaction direction="left-to-right" evidence="21">
        <dbReference type="Rhea" id="RHEA:60269"/>
    </physiologicalReaction>
</comment>
<evidence type="ECO:0000256" key="9">
    <source>
        <dbReference type="ARBA" id="ARBA00022771"/>
    </source>
</evidence>
<dbReference type="Pfam" id="PF00628">
    <property type="entry name" value="PHD"/>
    <property type="match status" value="2"/>
</dbReference>
<keyword evidence="29" id="KW-1185">Reference proteome</keyword>
<keyword evidence="15" id="KW-0103">Bromodomain</keyword>
<dbReference type="SUPFAM" id="SSF57903">
    <property type="entry name" value="FYVE/PHD zinc finger"/>
    <property type="match status" value="3"/>
</dbReference>
<feature type="region of interest" description="Disordered" evidence="23">
    <location>
        <begin position="2030"/>
        <end position="2148"/>
    </location>
</feature>
<feature type="region of interest" description="Disordered" evidence="23">
    <location>
        <begin position="802"/>
        <end position="841"/>
    </location>
</feature>
<evidence type="ECO:0000256" key="23">
    <source>
        <dbReference type="SAM" id="MobiDB-lite"/>
    </source>
</evidence>
<dbReference type="InterPro" id="IPR003888">
    <property type="entry name" value="FYrich_N"/>
</dbReference>
<dbReference type="Pfam" id="PF05965">
    <property type="entry name" value="FYRC"/>
    <property type="match status" value="1"/>
</dbReference>
<dbReference type="FunFam" id="3.30.40.10:FF:000089">
    <property type="entry name" value="Histone-lysine N-methyltransferase"/>
    <property type="match status" value="1"/>
</dbReference>
<feature type="compositionally biased region" description="Basic and acidic residues" evidence="23">
    <location>
        <begin position="2911"/>
        <end position="2922"/>
    </location>
</feature>
<dbReference type="PANTHER" id="PTHR45838">
    <property type="entry name" value="HISTONE-LYSINE-N-METHYLTRANSFERASE 2 KMT2 FAMILY MEMBER"/>
    <property type="match status" value="1"/>
</dbReference>
<dbReference type="CDD" id="cd19170">
    <property type="entry name" value="SET_KMT2A_2B"/>
    <property type="match status" value="1"/>
</dbReference>
<feature type="region of interest" description="Disordered" evidence="23">
    <location>
        <begin position="2809"/>
        <end position="2855"/>
    </location>
</feature>
<dbReference type="FunCoup" id="A0A6P8SL79">
    <property type="interactions" value="3040"/>
</dbReference>
<dbReference type="InterPro" id="IPR001214">
    <property type="entry name" value="SET_dom"/>
</dbReference>
<evidence type="ECO:0000259" key="26">
    <source>
        <dbReference type="PROSITE" id="PS50868"/>
    </source>
</evidence>
<dbReference type="SMART" id="SM00317">
    <property type="entry name" value="SET"/>
    <property type="match status" value="1"/>
</dbReference>
<dbReference type="PROSITE" id="PS51805">
    <property type="entry name" value="EPHD"/>
    <property type="match status" value="1"/>
</dbReference>
<dbReference type="SMART" id="SM00508">
    <property type="entry name" value="PostSET"/>
    <property type="match status" value="1"/>
</dbReference>
<dbReference type="Proteomes" id="UP000515159">
    <property type="component" value="Chromosome 11"/>
</dbReference>
<evidence type="ECO:0000256" key="11">
    <source>
        <dbReference type="ARBA" id="ARBA00022843"/>
    </source>
</evidence>
<feature type="region of interest" description="Disordered" evidence="23">
    <location>
        <begin position="1289"/>
        <end position="1353"/>
    </location>
</feature>
<sequence>MAAAASASVAGAAAAGITRGRFPGRPWGGRSRCGGGSGSRAERARVPLRAGGGTGGEASASGLPSDPALLQLLGLSWRLRRLREVCGGGEQEEEFYGFQDDQMMIRSRLCSALRPLEGRRTCRTKEGRLQHLPPAPKNEISTPSSQQLPIKVKQESTRPGGSGSMLTKPSALDLGFCTSSESWGLVSVCRDRVLPDVNNINPKLNDSMKNSCKWQQISSITKRKCRSPNEPPSVTEKSVEKKQDARLTLKADKMQLPSVRVVLKKIQQGVPSKMGESAELTARASIKDSKDKEVQSESMELKCNTPKPPIILRFVSKAKKMKTTQVTLDPHVKLKAPKKLDRKGRKKCSSGCMKSVVHPVSCFSDPGMDLSLPAEASQQLNTKAIGNKSSSKAKAPKEKWKKRPRQSIGQTVEPYRLHLTKEKKATPPSEKNEAICLESVAGQSGCIESPLPNFLPAEQDAGSCEESILEKLTLKKGRGRSPLTSDQKAERRMAQQLLAKEKADSPKKESILSQKKTPEELQAARTKLLKNFRRFIMPVMSARSSRIIKTPRRFLDEELELLNQKPSPGKAERATTVSKMESRVSEANLEPTFAKGADLRQFVENEKDGLSSSFEVEELLHKAESSRHEVFEEELLKQIVPSSPRTDSTLTAPVLSITPPLLTKKRRSILREPTFRWTSLCSPTSDLVPSTQENENHVAKPLFKFPSTTLDDGLLPPPLTSVLTPSSQSAPCCPQVSGKVDSCKRVPLLRAPQFTPSEAHLKIYEAVSISAQLSEPKPVADSINSLSPFTCSLGQSEMESVTKSSCHTLSEGSELEGKRDDTPELSGQAPTKSNSLPSSSPICSAKQQALIRTNHLALPQFAESPIQKIEPHIKAERPHETEMIKIVDMDCPGILRKVVITRVPWSSTEDVSTKSNLAEEDLICVSEADCSIEDSAITYHEQKTTLKYEETTEEAGEHKLEDVAPLQKMEFSGMDEKMINLLKKAKFQLFKIDQQKHQKSSSLSSPQAPSPVPAEEKLLELQPIVEVSVPTLEDNSEDTSMRKMEIDSLIVDEQKPKLQGQESPVQGPRIKHVCRHASVALGQPRAIVPEDVPRLSALPLRDREEITALPAAADESSSASETEIGSSHQKRGKVESGTVSTTSASNRTTKSRSMPGKKLRMTRCGDCKGCWQLQDCGKCVNCLDKTKFGGRNTKKQCCIYRRCDKIEARKLERLAQKGRTVPRPPPRDIPPNSDDSSELWSNICEKWEEETETFDRPEPDSSFQRKSARRCVKQRPFYDLFEVSDESDYDVKSSSGTLRRKQSRDSDFLPLEPGEELSRPRKTPQQPVVLKARRGAEKESPASSSFTPLLNGCNGKQKTSDGIHRVRVDFKEDCDLENVWLMGGLSILTSVPVMTPLVCLLCASKGLHEMIYCQVCCEPFHMFCLEEYERPLPEQVNWCCRRCKFCHVCGRKSKASKRLLECERCRNSYHLACLGPNYTTSPFQKKKGWVCSTCIRCKNCGIPPGKNWDVEWSHDYSLCPDCTVLYKKGNYCPICTCCYEDNDYESKMIQCAGCEHWVHAKCEGLSDEGYEILSNLPDSVVYKCKPCRGSEQAEWKDVLQSELKEGLNQVLRSLLTSGLTASLLQCPKCFITGGDEKVHQRPCDLRMVSRLFEEGCYSTLQSFTSDVVNIIQSHISEEQDCVEKKVGTLAKNFFVKLMEQYFSWFNAQDSKYWDQSKTIPNGMLPNAVLPPSSDHIYAQWRERNDVCPAKNGLPRGKESPSLGAKVRGKSMCKSEIAASTEDNRQCALCLKYGDDEPKDAGRLLYIGQNEWTHINCAIWSAEVFEENDGSLKNVHAAVARGRQMRCDLCQKPGATVGCCLSACLSNFHFMCARASRCIFQDDKKMFCENHIDLLDGQTVPPDDFDVLRRVYVDFEGISFKRKFLVGLEPESIRMMIGSMKIDSLGMLTDLSACEGSLFPVGYQCSRLYWSTVDARQRCWYKCRILEHRPAEMEKEPDITAEQCTHHTIAHSPTIQLDTHLMDQQFQDAPPGALTLERHSPSQNPGPIPPPQPISATSAPRSFSGARIKIPNYSPSRRPLGGSSRPLPSPGSPTSVPHHILTVSDPDVTPMRRARRHSPLSHNSNSIPRSRLASPPRPTTGTSGSASLRTATTLGSAKALRLSPVCNQPTSSTMNICVTAQTSTSREHPDSSNGLQVMEDRSFCEQEESRSRSLESCAQRLQDMENLESNTYQESEEGERRSQPDLLSPSLPDNDGGLVPEFCSVPFDESDIEVVYASDLIASDLEFDESILNETFQLEDLQCGAQIVVPADSSEIEDDDAGFYAGLGTTLTGSQLDGTDDSESSDKESYLQQCYRLTRTVVTSQDLSPYPMKIELPRINQLDGVDDGTESDSSITTTDMSIGLVTKNSKPPEHLRSLEGKEGSHSEADKVRGLLAGEASTIKTPEIFPTEINTLNSGTDSQTDKTLFTPPQVASPVILGFSHNGTETVNSLPSFGVSSPNFHSPTFLFPLQAEGSTSQMVNGNDTSRLWLSVGGSSSSPGVQGLNLKDPPQLQRVCKPFSLEPNHTQLHPALMESPTMTAHKPDPKIILVNKLGQVTVKTASNIPTTPEHVLSNSAVHVSTEPSGGNNGLEHLPSLLKQHGNGVAPIMCTSSQSKSTSSAQGVSSVACVRKPLKSAPRTMKQLKCKATHAKPDMAVSTPPHPSLGTVFLQASAPLKVMRNEMPTWTLLPMMNVMRTDVPGNASRQITLGLQQACVLQHVPVNPTLVNLSAFSPPPLQSVASYMDKPLNTVHLAQTPALKLAELAFPAAPHDKSSSCQTNQRKRPASLARSPLAKKPKLEGRKMLPKEPEKPPANCVLNTSSVLSAGCSGIQLNTPSVRESLEVISLKEESVSSVESKDSISMVDFLSPSVKNEDSKSERPECEQEPLEEPPWYKYSGDPSSSDEEALTVVNKENDEPRKSQPHLRFEISNEDGFSVTTESIDSAWKAVIDKVQEARGNSRLRHLSFTGMNGVRMLGIHHDAVLFLLEQLQGAEHCCKYKFRFHQHEDMEEELPLNPSGCTRAEVYLRKCTFDMFNFLASQHRTLPEGCPYDEEEDEVQLKSTRRATSLELPMAMRFRHLKKTSKEAVGVYRSAIHGRGLFCKRNIDAGEMVIEYSGIVIRSVLTDKREKYYDGKGIGCYMFRIDDFDVVDATMHGNAARFINHSCEPNCYSRVIHVEGQKHIVIFALRKIYRGEELTYDYKFPIEDASNKLPCNCGAKKCRRFLN</sequence>
<evidence type="ECO:0000259" key="27">
    <source>
        <dbReference type="PROSITE" id="PS51058"/>
    </source>
</evidence>
<feature type="compositionally biased region" description="Polar residues" evidence="23">
    <location>
        <begin position="139"/>
        <end position="148"/>
    </location>
</feature>
<dbReference type="InterPro" id="IPR046341">
    <property type="entry name" value="SET_dom_sf"/>
</dbReference>
<protein>
    <recommendedName>
        <fullName evidence="19">[histone H3]-lysine(4) N-methyltransferase</fullName>
        <ecNumber evidence="19">2.1.1.364</ecNumber>
    </recommendedName>
</protein>
<keyword evidence="4" id="KW-0489">Methyltransferase</keyword>
<dbReference type="PROSITE" id="PS50868">
    <property type="entry name" value="POST_SET"/>
    <property type="match status" value="1"/>
</dbReference>
<dbReference type="GeneID" id="117369214"/>
<dbReference type="GO" id="GO:0140945">
    <property type="term" value="F:histone H3K4 monomethyltransferase activity"/>
    <property type="evidence" value="ECO:0007669"/>
    <property type="project" value="UniProtKB-EC"/>
</dbReference>
<dbReference type="RefSeq" id="XP_033819302.1">
    <property type="nucleotide sequence ID" value="XM_033963411.1"/>
</dbReference>
<evidence type="ECO:0000256" key="10">
    <source>
        <dbReference type="ARBA" id="ARBA00022833"/>
    </source>
</evidence>
<keyword evidence="7" id="KW-0479">Metal-binding</keyword>
<keyword evidence="8" id="KW-0677">Repeat</keyword>